<dbReference type="Proteomes" id="UP000449906">
    <property type="component" value="Unassembled WGS sequence"/>
</dbReference>
<reference evidence="10 11" key="1">
    <citation type="submission" date="2019-09" db="EMBL/GenBank/DDBJ databases">
        <title>Pimelobacter sp. isolated from Paulinella.</title>
        <authorList>
            <person name="Jeong S.E."/>
        </authorList>
    </citation>
    <scope>NUCLEOTIDE SEQUENCE [LARGE SCALE GENOMIC DNA]</scope>
    <source>
        <strain evidence="10 11">Pch-N</strain>
    </source>
</reference>
<dbReference type="InterPro" id="IPR051475">
    <property type="entry name" value="Diverse_Ion_Transporter"/>
</dbReference>
<feature type="transmembrane region" description="Helical" evidence="8">
    <location>
        <begin position="338"/>
        <end position="355"/>
    </location>
</feature>
<dbReference type="EMBL" id="WBVM01000001">
    <property type="protein sequence ID" value="KAB2812422.1"/>
    <property type="molecule type" value="Genomic_DNA"/>
</dbReference>
<dbReference type="AlphaFoldDB" id="A0A7J5E2C8"/>
<feature type="transmembrane region" description="Helical" evidence="8">
    <location>
        <begin position="21"/>
        <end position="41"/>
    </location>
</feature>
<evidence type="ECO:0000256" key="3">
    <source>
        <dbReference type="ARBA" id="ARBA00022448"/>
    </source>
</evidence>
<keyword evidence="6 8" id="KW-1133">Transmembrane helix</keyword>
<feature type="domain" description="Citrate transporter-like" evidence="9">
    <location>
        <begin position="36"/>
        <end position="391"/>
    </location>
</feature>
<keyword evidence="3" id="KW-0813">Transport</keyword>
<comment type="caution">
    <text evidence="10">The sequence shown here is derived from an EMBL/GenBank/DDBJ whole genome shotgun (WGS) entry which is preliminary data.</text>
</comment>
<feature type="transmembrane region" description="Helical" evidence="8">
    <location>
        <begin position="47"/>
        <end position="69"/>
    </location>
</feature>
<evidence type="ECO:0000259" key="9">
    <source>
        <dbReference type="Pfam" id="PF03600"/>
    </source>
</evidence>
<evidence type="ECO:0000313" key="11">
    <source>
        <dbReference type="Proteomes" id="UP000449906"/>
    </source>
</evidence>
<organism evidence="10 11">
    <name type="scientific">Nocardioides simplex</name>
    <name type="common">Arthrobacter simplex</name>
    <dbReference type="NCBI Taxonomy" id="2045"/>
    <lineage>
        <taxon>Bacteria</taxon>
        <taxon>Bacillati</taxon>
        <taxon>Actinomycetota</taxon>
        <taxon>Actinomycetes</taxon>
        <taxon>Propionibacteriales</taxon>
        <taxon>Nocardioidaceae</taxon>
        <taxon>Pimelobacter</taxon>
    </lineage>
</organism>
<dbReference type="GO" id="GO:0015105">
    <property type="term" value="F:arsenite transmembrane transporter activity"/>
    <property type="evidence" value="ECO:0007669"/>
    <property type="project" value="InterPro"/>
</dbReference>
<feature type="transmembrane region" description="Helical" evidence="8">
    <location>
        <begin position="303"/>
        <end position="326"/>
    </location>
</feature>
<sequence length="452" mass="48197">MVRVARAEHERRGVRRAEDRGVILTSAALSIFIVAYALIATERVHRVAAALGGVAAMAVIGLVDAQSAFFDHETGIDWNVIFLLFGMMVIVGVLKQTGLFEFLALWAARKSGGHPYRLLVLLVLISATVAPILDNVTCVLLVAPVTISVCRQLGLPSAPYLISLILASNIGGTATLIGDPPNIIIGSRAGLTFDDFLVHSLPLTVILLVLFVVMARWLFRRSFGEAVDVSDVLGDLHPRDAITNMRMLVRCLVVLGLVMVAFSLHTVLHLDPSMVAMLGAGATVLVSRTEPEEFLEEVEWGTLAFFMALFVLVGSLVQVGVIGRISEVAAEAMGDRELLAATALLFGSGVVGAFVDNIPYTTATVPIVEEMVASTATSGADSPLWWAFVFGADLGGNATAVAAGANVVVLGIAAKAGEPISFWQFTKYGVVVTVMTLLVAWLYVYLRYFALA</sequence>
<feature type="transmembrane region" description="Helical" evidence="8">
    <location>
        <begin position="197"/>
        <end position="219"/>
    </location>
</feature>
<evidence type="ECO:0000256" key="8">
    <source>
        <dbReference type="SAM" id="Phobius"/>
    </source>
</evidence>
<feature type="transmembrane region" description="Helical" evidence="8">
    <location>
        <begin position="247"/>
        <end position="268"/>
    </location>
</feature>
<evidence type="ECO:0000256" key="4">
    <source>
        <dbReference type="ARBA" id="ARBA00022475"/>
    </source>
</evidence>
<accession>A0A7J5E2C8</accession>
<dbReference type="Pfam" id="PF03600">
    <property type="entry name" value="CitMHS"/>
    <property type="match status" value="1"/>
</dbReference>
<protein>
    <submittedName>
        <fullName evidence="10">ArsB/NhaD family transporter</fullName>
    </submittedName>
</protein>
<evidence type="ECO:0000256" key="5">
    <source>
        <dbReference type="ARBA" id="ARBA00022692"/>
    </source>
</evidence>
<comment type="subcellular location">
    <subcellularLocation>
        <location evidence="1">Cell membrane</location>
        <topology evidence="1">Multi-pass membrane protein</topology>
    </subcellularLocation>
</comment>
<dbReference type="CDD" id="cd01116">
    <property type="entry name" value="P_permease"/>
    <property type="match status" value="1"/>
</dbReference>
<dbReference type="PANTHER" id="PTHR43568">
    <property type="entry name" value="P PROTEIN"/>
    <property type="match status" value="1"/>
</dbReference>
<feature type="transmembrane region" description="Helical" evidence="8">
    <location>
        <begin position="158"/>
        <end position="177"/>
    </location>
</feature>
<comment type="similarity">
    <text evidence="2">Belongs to the CitM (TC 2.A.11) transporter family.</text>
</comment>
<evidence type="ECO:0000256" key="1">
    <source>
        <dbReference type="ARBA" id="ARBA00004651"/>
    </source>
</evidence>
<feature type="transmembrane region" description="Helical" evidence="8">
    <location>
        <begin position="118"/>
        <end position="146"/>
    </location>
</feature>
<dbReference type="PANTHER" id="PTHR43568:SF1">
    <property type="entry name" value="P PROTEIN"/>
    <property type="match status" value="1"/>
</dbReference>
<dbReference type="InterPro" id="IPR004680">
    <property type="entry name" value="Cit_transptr-like_dom"/>
</dbReference>
<keyword evidence="4" id="KW-1003">Cell membrane</keyword>
<keyword evidence="7 8" id="KW-0472">Membrane</keyword>
<feature type="transmembrane region" description="Helical" evidence="8">
    <location>
        <begin position="425"/>
        <end position="446"/>
    </location>
</feature>
<gene>
    <name evidence="10" type="ORF">F9L07_11665</name>
</gene>
<evidence type="ECO:0000256" key="2">
    <source>
        <dbReference type="ARBA" id="ARBA00009843"/>
    </source>
</evidence>
<proteinExistence type="inferred from homology"/>
<feature type="transmembrane region" description="Helical" evidence="8">
    <location>
        <begin position="384"/>
        <end position="413"/>
    </location>
</feature>
<dbReference type="GO" id="GO:0005886">
    <property type="term" value="C:plasma membrane"/>
    <property type="evidence" value="ECO:0007669"/>
    <property type="project" value="UniProtKB-SubCell"/>
</dbReference>
<evidence type="ECO:0000313" key="10">
    <source>
        <dbReference type="EMBL" id="KAB2812422.1"/>
    </source>
</evidence>
<dbReference type="PRINTS" id="PR00758">
    <property type="entry name" value="ARSENICPUMP"/>
</dbReference>
<dbReference type="InterPro" id="IPR000802">
    <property type="entry name" value="Arsenical_pump_ArsB"/>
</dbReference>
<name>A0A7J5E2C8_NOCSI</name>
<feature type="transmembrane region" description="Helical" evidence="8">
    <location>
        <begin position="81"/>
        <end position="106"/>
    </location>
</feature>
<evidence type="ECO:0000256" key="7">
    <source>
        <dbReference type="ARBA" id="ARBA00023136"/>
    </source>
</evidence>
<keyword evidence="5 8" id="KW-0812">Transmembrane</keyword>
<evidence type="ECO:0000256" key="6">
    <source>
        <dbReference type="ARBA" id="ARBA00022989"/>
    </source>
</evidence>